<dbReference type="GO" id="GO:0070291">
    <property type="term" value="P:N-acylethanolamine metabolic process"/>
    <property type="evidence" value="ECO:0007669"/>
    <property type="project" value="TreeGrafter"/>
</dbReference>
<organism evidence="3 4">
    <name type="scientific">Geodia barretti</name>
    <name type="common">Barrett's horny sponge</name>
    <dbReference type="NCBI Taxonomy" id="519541"/>
    <lineage>
        <taxon>Eukaryota</taxon>
        <taxon>Metazoa</taxon>
        <taxon>Porifera</taxon>
        <taxon>Demospongiae</taxon>
        <taxon>Heteroscleromorpha</taxon>
        <taxon>Tetractinellida</taxon>
        <taxon>Astrophorina</taxon>
        <taxon>Geodiidae</taxon>
        <taxon>Geodia</taxon>
    </lineage>
</organism>
<dbReference type="Pfam" id="PF03009">
    <property type="entry name" value="GDPD"/>
    <property type="match status" value="1"/>
</dbReference>
<accession>A0AA35XHH6</accession>
<evidence type="ECO:0000256" key="1">
    <source>
        <dbReference type="SAM" id="Phobius"/>
    </source>
</evidence>
<feature type="domain" description="GP-PDE" evidence="2">
    <location>
        <begin position="27"/>
        <end position="293"/>
    </location>
</feature>
<dbReference type="PANTHER" id="PTHR46320:SF1">
    <property type="entry name" value="GLYCEROPHOSPHODIESTER PHOSPHODIESTERASE 1"/>
    <property type="match status" value="1"/>
</dbReference>
<keyword evidence="1" id="KW-0812">Transmembrane</keyword>
<keyword evidence="4" id="KW-1185">Reference proteome</keyword>
<protein>
    <submittedName>
        <fullName evidence="3">Glycerophosphodiester phosphodiesterase 1</fullName>
    </submittedName>
</protein>
<dbReference type="PANTHER" id="PTHR46320">
    <property type="entry name" value="GLYCEROPHOSPHODIESTER PHOSPHODIESTERASE 1"/>
    <property type="match status" value="1"/>
</dbReference>
<dbReference type="GO" id="GO:0008889">
    <property type="term" value="F:glycerophosphodiester phosphodiesterase activity"/>
    <property type="evidence" value="ECO:0007669"/>
    <property type="project" value="TreeGrafter"/>
</dbReference>
<sequence length="318" mass="36301">MAALLLGVFIQRPKQPALQDVDEFVRQARRGPTVHRAGQPENTLAAIRSAKEEGAVGVEIDVMLTRDEHCVLLHDDTVDRTATNGSGRVCDMTLAELRRLDFGDGVHTERIPTLEEAVSLCEELDLIVFLDVKPFKTRKDLRKLLRIFNENPLLYQRVCIISFYITALYRLRSMDLNVQCGLCLYCNSLLATVDGSERTSLWAKALSPLVDWAWFLALEQSLLDFVGVKTVLFCKDDILKKRVDGERWRKGSQNLFVWTVNNKEEKQEFSRRGIPFFTDSPIRDMSEAWGPPSVPSYKRPLIALLVLLIAFLFIWLVM</sequence>
<dbReference type="InterPro" id="IPR030395">
    <property type="entry name" value="GP_PDE_dom"/>
</dbReference>
<dbReference type="PROSITE" id="PS51704">
    <property type="entry name" value="GP_PDE"/>
    <property type="match status" value="1"/>
</dbReference>
<dbReference type="Proteomes" id="UP001174909">
    <property type="component" value="Unassembled WGS sequence"/>
</dbReference>
<proteinExistence type="predicted"/>
<dbReference type="GO" id="GO:0005886">
    <property type="term" value="C:plasma membrane"/>
    <property type="evidence" value="ECO:0007669"/>
    <property type="project" value="TreeGrafter"/>
</dbReference>
<name>A0AA35XHH6_GEOBA</name>
<keyword evidence="1" id="KW-1133">Transmembrane helix</keyword>
<evidence type="ECO:0000259" key="2">
    <source>
        <dbReference type="PROSITE" id="PS51704"/>
    </source>
</evidence>
<dbReference type="Gene3D" id="3.20.20.190">
    <property type="entry name" value="Phosphatidylinositol (PI) phosphodiesterase"/>
    <property type="match status" value="1"/>
</dbReference>
<evidence type="ECO:0000313" key="3">
    <source>
        <dbReference type="EMBL" id="CAI8057654.1"/>
    </source>
</evidence>
<dbReference type="InterPro" id="IPR017946">
    <property type="entry name" value="PLC-like_Pdiesterase_TIM-brl"/>
</dbReference>
<dbReference type="AlphaFoldDB" id="A0AA35XHH6"/>
<dbReference type="SUPFAM" id="SSF51695">
    <property type="entry name" value="PLC-like phosphodiesterases"/>
    <property type="match status" value="1"/>
</dbReference>
<comment type="caution">
    <text evidence="3">The sequence shown here is derived from an EMBL/GenBank/DDBJ whole genome shotgun (WGS) entry which is preliminary data.</text>
</comment>
<keyword evidence="1" id="KW-0472">Membrane</keyword>
<evidence type="ECO:0000313" key="4">
    <source>
        <dbReference type="Proteomes" id="UP001174909"/>
    </source>
</evidence>
<dbReference type="GO" id="GO:0006580">
    <property type="term" value="P:ethanolamine metabolic process"/>
    <property type="evidence" value="ECO:0007669"/>
    <property type="project" value="TreeGrafter"/>
</dbReference>
<feature type="transmembrane region" description="Helical" evidence="1">
    <location>
        <begin position="301"/>
        <end position="317"/>
    </location>
</feature>
<reference evidence="3" key="1">
    <citation type="submission" date="2023-03" db="EMBL/GenBank/DDBJ databases">
        <authorList>
            <person name="Steffen K."/>
            <person name="Cardenas P."/>
        </authorList>
    </citation>
    <scope>NUCLEOTIDE SEQUENCE</scope>
</reference>
<dbReference type="EMBL" id="CASHTH010004464">
    <property type="protein sequence ID" value="CAI8057654.1"/>
    <property type="molecule type" value="Genomic_DNA"/>
</dbReference>
<dbReference type="GO" id="GO:0006644">
    <property type="term" value="P:phospholipid metabolic process"/>
    <property type="evidence" value="ECO:0007669"/>
    <property type="project" value="TreeGrafter"/>
</dbReference>
<gene>
    <name evidence="3" type="ORF">GBAR_LOCUS31416</name>
</gene>